<gene>
    <name evidence="1" type="ORF">TNIN_230361</name>
</gene>
<keyword evidence="2" id="KW-1185">Reference proteome</keyword>
<protein>
    <submittedName>
        <fullName evidence="1">Uncharacterized protein</fullName>
    </submittedName>
</protein>
<evidence type="ECO:0000313" key="1">
    <source>
        <dbReference type="EMBL" id="GFY51022.1"/>
    </source>
</evidence>
<reference evidence="1" key="1">
    <citation type="submission" date="2020-08" db="EMBL/GenBank/DDBJ databases">
        <title>Multicomponent nature underlies the extraordinary mechanical properties of spider dragline silk.</title>
        <authorList>
            <person name="Kono N."/>
            <person name="Nakamura H."/>
            <person name="Mori M."/>
            <person name="Yoshida Y."/>
            <person name="Ohtoshi R."/>
            <person name="Malay A.D."/>
            <person name="Moran D.A.P."/>
            <person name="Tomita M."/>
            <person name="Numata K."/>
            <person name="Arakawa K."/>
        </authorList>
    </citation>
    <scope>NUCLEOTIDE SEQUENCE</scope>
</reference>
<proteinExistence type="predicted"/>
<organism evidence="1 2">
    <name type="scientific">Trichonephila inaurata madagascariensis</name>
    <dbReference type="NCBI Taxonomy" id="2747483"/>
    <lineage>
        <taxon>Eukaryota</taxon>
        <taxon>Metazoa</taxon>
        <taxon>Ecdysozoa</taxon>
        <taxon>Arthropoda</taxon>
        <taxon>Chelicerata</taxon>
        <taxon>Arachnida</taxon>
        <taxon>Araneae</taxon>
        <taxon>Araneomorphae</taxon>
        <taxon>Entelegynae</taxon>
        <taxon>Araneoidea</taxon>
        <taxon>Nephilidae</taxon>
        <taxon>Trichonephila</taxon>
        <taxon>Trichonephila inaurata</taxon>
    </lineage>
</organism>
<sequence length="72" mass="8102">METFLKCKQACVVALQQIPDHYPEEHFFVRALTQLQDVEVTMAIAVSDIDSYDPCTIPGCSLTMKNLQSILL</sequence>
<dbReference type="EMBL" id="BMAV01007850">
    <property type="protein sequence ID" value="GFY51022.1"/>
    <property type="molecule type" value="Genomic_DNA"/>
</dbReference>
<evidence type="ECO:0000313" key="2">
    <source>
        <dbReference type="Proteomes" id="UP000886998"/>
    </source>
</evidence>
<dbReference type="Proteomes" id="UP000886998">
    <property type="component" value="Unassembled WGS sequence"/>
</dbReference>
<comment type="caution">
    <text evidence="1">The sequence shown here is derived from an EMBL/GenBank/DDBJ whole genome shotgun (WGS) entry which is preliminary data.</text>
</comment>
<dbReference type="AlphaFoldDB" id="A0A8X6XC48"/>
<accession>A0A8X6XC48</accession>
<name>A0A8X6XC48_9ARAC</name>